<reference evidence="3" key="1">
    <citation type="submission" date="2021-02" db="EMBL/GenBank/DDBJ databases">
        <authorList>
            <person name="Dougan E. K."/>
            <person name="Rhodes N."/>
            <person name="Thang M."/>
            <person name="Chan C."/>
        </authorList>
    </citation>
    <scope>NUCLEOTIDE SEQUENCE</scope>
</reference>
<dbReference type="Pfam" id="PF13475">
    <property type="entry name" value="DUF4116"/>
    <property type="match status" value="1"/>
</dbReference>
<evidence type="ECO:0000259" key="2">
    <source>
        <dbReference type="Pfam" id="PF13475"/>
    </source>
</evidence>
<name>A0A813GWU8_POLGL</name>
<dbReference type="EMBL" id="CAJNNV010029648">
    <property type="protein sequence ID" value="CAE8629468.1"/>
    <property type="molecule type" value="Genomic_DNA"/>
</dbReference>
<dbReference type="Proteomes" id="UP000654075">
    <property type="component" value="Unassembled WGS sequence"/>
</dbReference>
<organism evidence="3 4">
    <name type="scientific">Polarella glacialis</name>
    <name type="common">Dinoflagellate</name>
    <dbReference type="NCBI Taxonomy" id="89957"/>
    <lineage>
        <taxon>Eukaryota</taxon>
        <taxon>Sar</taxon>
        <taxon>Alveolata</taxon>
        <taxon>Dinophyceae</taxon>
        <taxon>Suessiales</taxon>
        <taxon>Suessiaceae</taxon>
        <taxon>Polarella</taxon>
    </lineage>
</organism>
<evidence type="ECO:0000313" key="4">
    <source>
        <dbReference type="Proteomes" id="UP000654075"/>
    </source>
</evidence>
<evidence type="ECO:0000313" key="3">
    <source>
        <dbReference type="EMBL" id="CAE8629468.1"/>
    </source>
</evidence>
<evidence type="ECO:0000256" key="1">
    <source>
        <dbReference type="SAM" id="MobiDB-lite"/>
    </source>
</evidence>
<feature type="region of interest" description="Disordered" evidence="1">
    <location>
        <begin position="92"/>
        <end position="129"/>
    </location>
</feature>
<dbReference type="AlphaFoldDB" id="A0A813GWU8"/>
<protein>
    <recommendedName>
        <fullName evidence="2">DUF4116 domain-containing protein</fullName>
    </recommendedName>
</protein>
<comment type="caution">
    <text evidence="3">The sequence shown here is derived from an EMBL/GenBank/DDBJ whole genome shotgun (WGS) entry which is preliminary data.</text>
</comment>
<sequence length="145" mass="15903">MIRLHADKQLALAAVSRRGSLLKHVRPELRQDREVVLAAVRQRGRALEFAAECLRGDHEVVIAALSAQGGHRALSFTSPQLQTDLRIQATAQEANARRGNRSLEVSSQDPAEPTEDLRACESRQSPSATRGVPLFSAEVLSLIYL</sequence>
<keyword evidence="4" id="KW-1185">Reference proteome</keyword>
<dbReference type="OrthoDB" id="447781at2759"/>
<feature type="domain" description="DUF4116" evidence="2">
    <location>
        <begin position="7"/>
        <end position="55"/>
    </location>
</feature>
<dbReference type="InterPro" id="IPR025197">
    <property type="entry name" value="DUF4116"/>
</dbReference>
<gene>
    <name evidence="3" type="ORF">PGLA1383_LOCUS45944</name>
</gene>
<accession>A0A813GWU8</accession>
<proteinExistence type="predicted"/>